<dbReference type="InterPro" id="IPR029058">
    <property type="entry name" value="AB_hydrolase_fold"/>
</dbReference>
<proteinExistence type="inferred from homology"/>
<name>A0A4Y6UM63_9PROT</name>
<reference evidence="3 4" key="1">
    <citation type="submission" date="2019-03" db="EMBL/GenBank/DDBJ databases">
        <title>The complete genome sequence of Swingsia samuiensis NBRC107927(T).</title>
        <authorList>
            <person name="Chua K.-O."/>
            <person name="Chan K.-G."/>
            <person name="See-Too W.-S."/>
        </authorList>
    </citation>
    <scope>NUCLEOTIDE SEQUENCE [LARGE SCALE GENOMIC DNA]</scope>
    <source>
        <strain evidence="3 4">AH83</strain>
    </source>
</reference>
<evidence type="ECO:0000313" key="3">
    <source>
        <dbReference type="EMBL" id="QDH17481.1"/>
    </source>
</evidence>
<organism evidence="3 4">
    <name type="scientific">Swingsia samuiensis</name>
    <dbReference type="NCBI Taxonomy" id="1293412"/>
    <lineage>
        <taxon>Bacteria</taxon>
        <taxon>Pseudomonadati</taxon>
        <taxon>Pseudomonadota</taxon>
        <taxon>Alphaproteobacteria</taxon>
        <taxon>Acetobacterales</taxon>
        <taxon>Acetobacteraceae</taxon>
        <taxon>Swingsia</taxon>
    </lineage>
</organism>
<evidence type="ECO:0000313" key="4">
    <source>
        <dbReference type="Proteomes" id="UP000316313"/>
    </source>
</evidence>
<dbReference type="InterPro" id="IPR000073">
    <property type="entry name" value="AB_hydrolase_1"/>
</dbReference>
<dbReference type="PANTHER" id="PTHR43433:SF4">
    <property type="entry name" value="NON-HEME CHLOROPEROXIDASE-RELATED"/>
    <property type="match status" value="1"/>
</dbReference>
<dbReference type="SUPFAM" id="SSF53474">
    <property type="entry name" value="alpha/beta-Hydrolases"/>
    <property type="match status" value="1"/>
</dbReference>
<feature type="domain" description="AB hydrolase-1" evidence="2">
    <location>
        <begin position="22"/>
        <end position="260"/>
    </location>
</feature>
<dbReference type="PRINTS" id="PR00111">
    <property type="entry name" value="ABHYDROLASE"/>
</dbReference>
<dbReference type="Gene3D" id="3.40.50.1820">
    <property type="entry name" value="alpha/beta hydrolase"/>
    <property type="match status" value="1"/>
</dbReference>
<dbReference type="FunFam" id="3.40.50.1820:FF:000205">
    <property type="entry name" value="Non-haem bromoperoxidase BPO-A2"/>
    <property type="match status" value="1"/>
</dbReference>
<dbReference type="GO" id="GO:0016787">
    <property type="term" value="F:hydrolase activity"/>
    <property type="evidence" value="ECO:0007669"/>
    <property type="project" value="UniProtKB-KW"/>
</dbReference>
<dbReference type="Proteomes" id="UP000316313">
    <property type="component" value="Chromosome"/>
</dbReference>
<dbReference type="KEGG" id="ssam:E3D00_07845"/>
<dbReference type="InterPro" id="IPR000639">
    <property type="entry name" value="Epox_hydrolase-like"/>
</dbReference>
<dbReference type="PRINTS" id="PR00412">
    <property type="entry name" value="EPOXHYDRLASE"/>
</dbReference>
<evidence type="ECO:0000259" key="2">
    <source>
        <dbReference type="Pfam" id="PF00561"/>
    </source>
</evidence>
<keyword evidence="4" id="KW-1185">Reference proteome</keyword>
<dbReference type="RefSeq" id="WP_141461469.1">
    <property type="nucleotide sequence ID" value="NZ_CP038141.1"/>
</dbReference>
<comment type="similarity">
    <text evidence="1">Belongs to the AB hydrolase superfamily. Bacterial non-heme haloperoxidase / perhydrolase family.</text>
</comment>
<accession>A0A4Y6UM63</accession>
<dbReference type="AlphaFoldDB" id="A0A4Y6UM63"/>
<gene>
    <name evidence="3" type="ORF">E3D00_07845</name>
</gene>
<keyword evidence="3" id="KW-0378">Hydrolase</keyword>
<dbReference type="PANTHER" id="PTHR43433">
    <property type="entry name" value="HYDROLASE, ALPHA/BETA FOLD FAMILY PROTEIN"/>
    <property type="match status" value="1"/>
</dbReference>
<evidence type="ECO:0000256" key="1">
    <source>
        <dbReference type="ARBA" id="ARBA00038128"/>
    </source>
</evidence>
<dbReference type="OrthoDB" id="9779853at2"/>
<sequence>MSYITTSDGVHLHFKDVGKGRPVVLIHGWPLTGDMWEKQVIALVDAGYRVITYDRRGFGLSGHPIHCYSYDTLTDDLATLINSLDLYDATLVGFSMGGGEVARYLSRYGTKRIAKAVLLASIVPFLLKTSDNPDGVPESVLDGIKQSIRADRFDFLENFIPSFYGDSSLLRSVSKGVLNWSFSLACMASPMATIDCVDTWGKTDLRPDLQAFTLPTLILHGSADANVPPEFSSKKAAELIPGAIYKEYKGAAHGLFFTHADQVNEDLIEFLSA</sequence>
<protein>
    <submittedName>
        <fullName evidence="3">Alpha/beta hydrolase</fullName>
    </submittedName>
</protein>
<dbReference type="InterPro" id="IPR050471">
    <property type="entry name" value="AB_hydrolase"/>
</dbReference>
<dbReference type="Pfam" id="PF00561">
    <property type="entry name" value="Abhydrolase_1"/>
    <property type="match status" value="1"/>
</dbReference>
<dbReference type="EMBL" id="CP038141">
    <property type="protein sequence ID" value="QDH17481.1"/>
    <property type="molecule type" value="Genomic_DNA"/>
</dbReference>